<dbReference type="EMBL" id="JBHUKU010000014">
    <property type="protein sequence ID" value="MFD2461884.1"/>
    <property type="molecule type" value="Genomic_DNA"/>
</dbReference>
<accession>A0ABW5GM72</accession>
<keyword evidence="2" id="KW-1185">Reference proteome</keyword>
<sequence>MSAGGKWIVEIHNDEVNTYAGVALIAHRLLGLPQDQGYELAADLHHSESVELTPRPGPEAERLVADLQVFGLHATLREA</sequence>
<evidence type="ECO:0000313" key="2">
    <source>
        <dbReference type="Proteomes" id="UP001597419"/>
    </source>
</evidence>
<dbReference type="RefSeq" id="WP_345390936.1">
    <property type="nucleotide sequence ID" value="NZ_BAABHG010000004.1"/>
</dbReference>
<dbReference type="GO" id="GO:0006508">
    <property type="term" value="P:proteolysis"/>
    <property type="evidence" value="ECO:0007669"/>
    <property type="project" value="UniProtKB-KW"/>
</dbReference>
<dbReference type="SUPFAM" id="SSF54736">
    <property type="entry name" value="ClpS-like"/>
    <property type="match status" value="1"/>
</dbReference>
<organism evidence="1 2">
    <name type="scientific">Amycolatopsis samaneae</name>
    <dbReference type="NCBI Taxonomy" id="664691"/>
    <lineage>
        <taxon>Bacteria</taxon>
        <taxon>Bacillati</taxon>
        <taxon>Actinomycetota</taxon>
        <taxon>Actinomycetes</taxon>
        <taxon>Pseudonocardiales</taxon>
        <taxon>Pseudonocardiaceae</taxon>
        <taxon>Amycolatopsis</taxon>
    </lineage>
</organism>
<dbReference type="Gene3D" id="3.30.1390.10">
    <property type="match status" value="1"/>
</dbReference>
<comment type="caution">
    <text evidence="1">The sequence shown here is derived from an EMBL/GenBank/DDBJ whole genome shotgun (WGS) entry which is preliminary data.</text>
</comment>
<dbReference type="InterPro" id="IPR014719">
    <property type="entry name" value="Ribosomal_bL12_C/ClpS-like"/>
</dbReference>
<name>A0ABW5GM72_9PSEU</name>
<keyword evidence="1" id="KW-0378">Hydrolase</keyword>
<proteinExistence type="predicted"/>
<keyword evidence="1" id="KW-0645">Protease</keyword>
<dbReference type="Proteomes" id="UP001597419">
    <property type="component" value="Unassembled WGS sequence"/>
</dbReference>
<dbReference type="GO" id="GO:0008233">
    <property type="term" value="F:peptidase activity"/>
    <property type="evidence" value="ECO:0007669"/>
    <property type="project" value="UniProtKB-KW"/>
</dbReference>
<reference evidence="2" key="1">
    <citation type="journal article" date="2019" name="Int. J. Syst. Evol. Microbiol.">
        <title>The Global Catalogue of Microorganisms (GCM) 10K type strain sequencing project: providing services to taxonomists for standard genome sequencing and annotation.</title>
        <authorList>
            <consortium name="The Broad Institute Genomics Platform"/>
            <consortium name="The Broad Institute Genome Sequencing Center for Infectious Disease"/>
            <person name="Wu L."/>
            <person name="Ma J."/>
        </authorList>
    </citation>
    <scope>NUCLEOTIDE SEQUENCE [LARGE SCALE GENOMIC DNA]</scope>
    <source>
        <strain evidence="2">CGMCC 4.7643</strain>
    </source>
</reference>
<protein>
    <submittedName>
        <fullName evidence="1">ATP-dependent Clp protease adaptor ClpS</fullName>
    </submittedName>
</protein>
<evidence type="ECO:0000313" key="1">
    <source>
        <dbReference type="EMBL" id="MFD2461884.1"/>
    </source>
</evidence>
<gene>
    <name evidence="1" type="ORF">ACFSYJ_24970</name>
</gene>